<accession>A0A0U1QLY8</accession>
<dbReference type="OrthoDB" id="1951449at2"/>
<proteinExistence type="predicted"/>
<feature type="domain" description="Type III secretion system flagellar brake protein YcgR PilZN" evidence="2">
    <location>
        <begin position="4"/>
        <end position="88"/>
    </location>
</feature>
<feature type="domain" description="PilZ" evidence="1">
    <location>
        <begin position="99"/>
        <end position="210"/>
    </location>
</feature>
<dbReference type="Proteomes" id="UP000035553">
    <property type="component" value="Unassembled WGS sequence"/>
</dbReference>
<evidence type="ECO:0000313" key="3">
    <source>
        <dbReference type="EMBL" id="KLI01646.1"/>
    </source>
</evidence>
<evidence type="ECO:0000259" key="1">
    <source>
        <dbReference type="Pfam" id="PF07238"/>
    </source>
</evidence>
<name>A0A0U1QLY8_9BACL</name>
<comment type="caution">
    <text evidence="3">The sequence shown here is derived from an EMBL/GenBank/DDBJ whole genome shotgun (WGS) entry which is preliminary data.</text>
</comment>
<dbReference type="STRING" id="1069536.SINU_12205"/>
<reference evidence="3 4" key="1">
    <citation type="journal article" date="2011" name="J. Bacteriol.">
        <title>Draft genome sequence of Sporolactobacillus inulinus strain CASD, an efficient D-lactic acid-producing bacterium with high-concentration lactate tolerance capability.</title>
        <authorList>
            <person name="Yu B."/>
            <person name="Su F."/>
            <person name="Wang L."/>
            <person name="Xu K."/>
            <person name="Zhao B."/>
            <person name="Xu P."/>
        </authorList>
    </citation>
    <scope>NUCLEOTIDE SEQUENCE [LARGE SCALE GENOMIC DNA]</scope>
    <source>
        <strain evidence="3 4">CASD</strain>
    </source>
</reference>
<evidence type="ECO:0000313" key="4">
    <source>
        <dbReference type="Proteomes" id="UP000035553"/>
    </source>
</evidence>
<dbReference type="Pfam" id="PF12945">
    <property type="entry name" value="PilZNR"/>
    <property type="match status" value="1"/>
</dbReference>
<dbReference type="AlphaFoldDB" id="A0A0U1QLY8"/>
<evidence type="ECO:0000259" key="2">
    <source>
        <dbReference type="Pfam" id="PF12945"/>
    </source>
</evidence>
<keyword evidence="4" id="KW-1185">Reference proteome</keyword>
<dbReference type="RefSeq" id="WP_010024477.1">
    <property type="nucleotide sequence ID" value="NZ_AFVQ02000180.1"/>
</dbReference>
<dbReference type="EMBL" id="AFVQ02000180">
    <property type="protein sequence ID" value="KLI01646.1"/>
    <property type="molecule type" value="Genomic_DNA"/>
</dbReference>
<dbReference type="InterPro" id="IPR009875">
    <property type="entry name" value="PilZ_domain"/>
</dbReference>
<gene>
    <name evidence="3" type="ORF">SINU_12205</name>
</gene>
<sequence>MQMKVGSTLILEHRNNQNEINRYRCKLAEIRDHMLLIDYPIDEKTGRTSLLLNGTNFMAVYLIDDHVFRFPTTLLHRSAGKVPLLAMSFSGEDQMQSIQRRNYVRVACNVDIAIHSTEGMFRPFTSLTSDLGGGGALVLLPDKCEGVHEDMMIRSWLSLPRASGSYYYLVIRSQVTRIFTDKRTNGQRASIQFLPDSEKERQPIIRYCFEKQLEARKKQIDLEMRRS</sequence>
<evidence type="ECO:0008006" key="5">
    <source>
        <dbReference type="Google" id="ProtNLM"/>
    </source>
</evidence>
<dbReference type="GO" id="GO:0035438">
    <property type="term" value="F:cyclic-di-GMP binding"/>
    <property type="evidence" value="ECO:0007669"/>
    <property type="project" value="InterPro"/>
</dbReference>
<organism evidence="3 4">
    <name type="scientific">Sporolactobacillus inulinus CASD</name>
    <dbReference type="NCBI Taxonomy" id="1069536"/>
    <lineage>
        <taxon>Bacteria</taxon>
        <taxon>Bacillati</taxon>
        <taxon>Bacillota</taxon>
        <taxon>Bacilli</taxon>
        <taxon>Bacillales</taxon>
        <taxon>Sporolactobacillaceae</taxon>
        <taxon>Sporolactobacillus</taxon>
    </lineage>
</organism>
<dbReference type="Pfam" id="PF07238">
    <property type="entry name" value="PilZ"/>
    <property type="match status" value="1"/>
</dbReference>
<dbReference type="InterPro" id="IPR009926">
    <property type="entry name" value="T3SS_YcgR_PilZN"/>
</dbReference>
<dbReference type="Gene3D" id="2.40.10.220">
    <property type="entry name" value="predicted glycosyltransferase like domains"/>
    <property type="match status" value="1"/>
</dbReference>
<protein>
    <recommendedName>
        <fullName evidence="5">Pilus assembly protein PilZ</fullName>
    </recommendedName>
</protein>